<protein>
    <submittedName>
        <fullName evidence="6">Nucleotide-sugar transporter</fullName>
    </submittedName>
</protein>
<evidence type="ECO:0000313" key="6">
    <source>
        <dbReference type="EMBL" id="KXS22391.1"/>
    </source>
</evidence>
<feature type="transmembrane region" description="Helical" evidence="5">
    <location>
        <begin position="312"/>
        <end position="329"/>
    </location>
</feature>
<evidence type="ECO:0000313" key="7">
    <source>
        <dbReference type="Proteomes" id="UP000070544"/>
    </source>
</evidence>
<dbReference type="EMBL" id="KQ965731">
    <property type="protein sequence ID" value="KXS22391.1"/>
    <property type="molecule type" value="Genomic_DNA"/>
</dbReference>
<dbReference type="GO" id="GO:0015165">
    <property type="term" value="F:pyrimidine nucleotide-sugar transmembrane transporter activity"/>
    <property type="evidence" value="ECO:0007669"/>
    <property type="project" value="InterPro"/>
</dbReference>
<keyword evidence="4 5" id="KW-0472">Membrane</keyword>
<evidence type="ECO:0000256" key="2">
    <source>
        <dbReference type="ARBA" id="ARBA00022692"/>
    </source>
</evidence>
<dbReference type="SUPFAM" id="SSF103481">
    <property type="entry name" value="Multidrug resistance efflux transporter EmrE"/>
    <property type="match status" value="1"/>
</dbReference>
<accession>A0A139B073</accession>
<name>A0A139B073_GONPJ</name>
<dbReference type="PANTHER" id="PTHR10231">
    <property type="entry name" value="NUCLEOTIDE-SUGAR TRANSMEMBRANE TRANSPORTER"/>
    <property type="match status" value="1"/>
</dbReference>
<sequence>MQLKWISLLILVVQNSMLVIVMKYARNQPGHSFLSSTAVVMSEVFKLLVSSIIYYRDEQSARASHTPVRAHPLGFPPGFSLRKFWHELFGPESQWYKLTVPAVLYFVQNNLQYVAVGALDAATFQVTYQMKILTTALCSVLMLNRTLSSQKWISLVLLTVGIALVQLPPETFSSAPSKSQSHSSDPGKGLIAVTVACVLSGLAGVYFEKILKGSTASLWVRNVQLSLFTIIPGYLFGVLFMDGQKLRDGGGFFQAYTIWTWGAIATQALGGLVVAVVVKYADNILKGFATSISIILSSLASVYLFAFQMTPQFFGGAGMVIYATYLYGLPDDAKGPYNKVAGSERR</sequence>
<proteinExistence type="predicted"/>
<dbReference type="Gene3D" id="1.10.3730.20">
    <property type="match status" value="1"/>
</dbReference>
<dbReference type="Proteomes" id="UP000070544">
    <property type="component" value="Unassembled WGS sequence"/>
</dbReference>
<dbReference type="Pfam" id="PF04142">
    <property type="entry name" value="Nuc_sug_transp"/>
    <property type="match status" value="1"/>
</dbReference>
<feature type="transmembrane region" description="Helical" evidence="5">
    <location>
        <begin position="219"/>
        <end position="241"/>
    </location>
</feature>
<feature type="transmembrane region" description="Helical" evidence="5">
    <location>
        <begin position="189"/>
        <end position="207"/>
    </location>
</feature>
<feature type="transmembrane region" description="Helical" evidence="5">
    <location>
        <begin position="285"/>
        <end position="306"/>
    </location>
</feature>
<dbReference type="InterPro" id="IPR007271">
    <property type="entry name" value="Nuc_sug_transpt"/>
</dbReference>
<dbReference type="OMA" id="RNFGGWA"/>
<dbReference type="InterPro" id="IPR037185">
    <property type="entry name" value="EmrE-like"/>
</dbReference>
<gene>
    <name evidence="6" type="ORF">M427DRAFT_130086</name>
</gene>
<dbReference type="STRING" id="1344416.A0A139B073"/>
<keyword evidence="6" id="KW-0762">Sugar transport</keyword>
<dbReference type="NCBIfam" id="TIGR00803">
    <property type="entry name" value="nst"/>
    <property type="match status" value="1"/>
</dbReference>
<evidence type="ECO:0000256" key="1">
    <source>
        <dbReference type="ARBA" id="ARBA00004141"/>
    </source>
</evidence>
<keyword evidence="3 5" id="KW-1133">Transmembrane helix</keyword>
<feature type="transmembrane region" description="Helical" evidence="5">
    <location>
        <begin position="5"/>
        <end position="25"/>
    </location>
</feature>
<keyword evidence="2 5" id="KW-0812">Transmembrane</keyword>
<feature type="transmembrane region" description="Helical" evidence="5">
    <location>
        <begin position="31"/>
        <end position="55"/>
    </location>
</feature>
<evidence type="ECO:0000256" key="5">
    <source>
        <dbReference type="SAM" id="Phobius"/>
    </source>
</evidence>
<dbReference type="OrthoDB" id="408493at2759"/>
<evidence type="ECO:0000256" key="4">
    <source>
        <dbReference type="ARBA" id="ARBA00023136"/>
    </source>
</evidence>
<organism evidence="6 7">
    <name type="scientific">Gonapodya prolifera (strain JEL478)</name>
    <name type="common">Monoblepharis prolifera</name>
    <dbReference type="NCBI Taxonomy" id="1344416"/>
    <lineage>
        <taxon>Eukaryota</taxon>
        <taxon>Fungi</taxon>
        <taxon>Fungi incertae sedis</taxon>
        <taxon>Chytridiomycota</taxon>
        <taxon>Chytridiomycota incertae sedis</taxon>
        <taxon>Monoblepharidomycetes</taxon>
        <taxon>Monoblepharidales</taxon>
        <taxon>Gonapodyaceae</taxon>
        <taxon>Gonapodya</taxon>
    </lineage>
</organism>
<comment type="subcellular location">
    <subcellularLocation>
        <location evidence="1">Membrane</location>
        <topology evidence="1">Multi-pass membrane protein</topology>
    </subcellularLocation>
</comment>
<keyword evidence="6" id="KW-0813">Transport</keyword>
<dbReference type="GO" id="GO:0000139">
    <property type="term" value="C:Golgi membrane"/>
    <property type="evidence" value="ECO:0007669"/>
    <property type="project" value="InterPro"/>
</dbReference>
<reference evidence="6 7" key="1">
    <citation type="journal article" date="2015" name="Genome Biol. Evol.">
        <title>Phylogenomic analyses indicate that early fungi evolved digesting cell walls of algal ancestors of land plants.</title>
        <authorList>
            <person name="Chang Y."/>
            <person name="Wang S."/>
            <person name="Sekimoto S."/>
            <person name="Aerts A.L."/>
            <person name="Choi C."/>
            <person name="Clum A."/>
            <person name="LaButti K.M."/>
            <person name="Lindquist E.A."/>
            <person name="Yee Ngan C."/>
            <person name="Ohm R.A."/>
            <person name="Salamov A.A."/>
            <person name="Grigoriev I.V."/>
            <person name="Spatafora J.W."/>
            <person name="Berbee M.L."/>
        </authorList>
    </citation>
    <scope>NUCLEOTIDE SEQUENCE [LARGE SCALE GENOMIC DNA]</scope>
    <source>
        <strain evidence="6 7">JEL478</strain>
    </source>
</reference>
<dbReference type="PIRSF" id="PIRSF005799">
    <property type="entry name" value="UDP-gal_transpt"/>
    <property type="match status" value="1"/>
</dbReference>
<evidence type="ECO:0000256" key="3">
    <source>
        <dbReference type="ARBA" id="ARBA00022989"/>
    </source>
</evidence>
<feature type="transmembrane region" description="Helical" evidence="5">
    <location>
        <begin position="253"/>
        <end position="278"/>
    </location>
</feature>
<keyword evidence="7" id="KW-1185">Reference proteome</keyword>
<dbReference type="AlphaFoldDB" id="A0A139B073"/>
<feature type="transmembrane region" description="Helical" evidence="5">
    <location>
        <begin position="152"/>
        <end position="169"/>
    </location>
</feature>